<dbReference type="Proteomes" id="UP000325957">
    <property type="component" value="Unassembled WGS sequence"/>
</dbReference>
<dbReference type="Pfam" id="PF13692">
    <property type="entry name" value="Glyco_trans_1_4"/>
    <property type="match status" value="1"/>
</dbReference>
<keyword evidence="4" id="KW-1185">Reference proteome</keyword>
<gene>
    <name evidence="3" type="ORF">FCK90_13995</name>
</gene>
<organism evidence="3 4">
    <name type="scientific">Kocuria coralli</name>
    <dbReference type="NCBI Taxonomy" id="1461025"/>
    <lineage>
        <taxon>Bacteria</taxon>
        <taxon>Bacillati</taxon>
        <taxon>Actinomycetota</taxon>
        <taxon>Actinomycetes</taxon>
        <taxon>Micrococcales</taxon>
        <taxon>Micrococcaceae</taxon>
        <taxon>Kocuria</taxon>
    </lineage>
</organism>
<protein>
    <submittedName>
        <fullName evidence="3">Glycosyltransferase</fullName>
    </submittedName>
</protein>
<comment type="caution">
    <text evidence="3">The sequence shown here is derived from an EMBL/GenBank/DDBJ whole genome shotgun (WGS) entry which is preliminary data.</text>
</comment>
<dbReference type="PANTHER" id="PTHR12526:SF510">
    <property type="entry name" value="D-INOSITOL 3-PHOSPHATE GLYCOSYLTRANSFERASE"/>
    <property type="match status" value="1"/>
</dbReference>
<dbReference type="Gene3D" id="3.40.50.2000">
    <property type="entry name" value="Glycogen Phosphorylase B"/>
    <property type="match status" value="2"/>
</dbReference>
<evidence type="ECO:0000313" key="4">
    <source>
        <dbReference type="Proteomes" id="UP000325957"/>
    </source>
</evidence>
<evidence type="ECO:0000256" key="1">
    <source>
        <dbReference type="ARBA" id="ARBA00022676"/>
    </source>
</evidence>
<name>A0A5J5KW50_9MICC</name>
<proteinExistence type="predicted"/>
<evidence type="ECO:0000313" key="3">
    <source>
        <dbReference type="EMBL" id="KAA9393096.1"/>
    </source>
</evidence>
<keyword evidence="2 3" id="KW-0808">Transferase</keyword>
<dbReference type="EMBL" id="SZWF01000029">
    <property type="protein sequence ID" value="KAA9393096.1"/>
    <property type="molecule type" value="Genomic_DNA"/>
</dbReference>
<evidence type="ECO:0000256" key="2">
    <source>
        <dbReference type="ARBA" id="ARBA00022679"/>
    </source>
</evidence>
<dbReference type="CDD" id="cd03801">
    <property type="entry name" value="GT4_PimA-like"/>
    <property type="match status" value="1"/>
</dbReference>
<sequence>MEHMGTDPVVFGLQISRRLPRSITQAIARPLSHLGRLNPACGAVALHILGRDDQLESVLEDHTRTAPVSRRDRQDRRLLTEVAVATDAPDHAFRLSSELPRNQRRMAGTLARRDWQVGEMASAVAHLQNAMLGGTATRSEHRQLLRLADERAQFHGVAPDLPLSAVSLTYRPRPKTVVHVLTNSVPHTSSGYASRSHSLLSAQAAAGWTVHAQTRPGYPAQVGKLAAADSDVVDGVTYHRISPARLPSTATGRLQLQAQELLALCLLVRPSVLHTTTHFVNGQVVRTVARALGIPWVYEVRGQLADTWASRRPAMAQSSERYRCFNAREAEVMGEADDVAALGGAMAQHIENITRGEVPAGAVRFAPNAVGPDYERPLEDRASVRERLELRALGIGRSEFLVGTVTSVVDYEGLDDLIRASSEWPPGVRTVIVGDGAARPGLEHLAQRLGLADRVSFVGRVSAAEARDWQRALDVFVAPRQDRPVTRSVTPLKVIEAAACGTPVVASRLPAMQESVTHGVTGLLVPPENPDTFADAVLRLWADRGMSLKLGEAARQAVLEHRTWSAVAAHTLARYEQLVRAAEQEDDKMQIRRSS</sequence>
<dbReference type="AlphaFoldDB" id="A0A5J5KW50"/>
<accession>A0A5J5KW50</accession>
<dbReference type="SUPFAM" id="SSF53756">
    <property type="entry name" value="UDP-Glycosyltransferase/glycogen phosphorylase"/>
    <property type="match status" value="1"/>
</dbReference>
<dbReference type="GO" id="GO:0016757">
    <property type="term" value="F:glycosyltransferase activity"/>
    <property type="evidence" value="ECO:0007669"/>
    <property type="project" value="UniProtKB-KW"/>
</dbReference>
<reference evidence="3 4" key="1">
    <citation type="submission" date="2019-05" db="EMBL/GenBank/DDBJ databases">
        <title>Kocuria coralli sp. nov., a novel actinobacterium isolated from coral reef seawater.</title>
        <authorList>
            <person name="Li J."/>
        </authorList>
    </citation>
    <scope>NUCLEOTIDE SEQUENCE [LARGE SCALE GENOMIC DNA]</scope>
    <source>
        <strain evidence="3 4">SCSIO 13007</strain>
    </source>
</reference>
<keyword evidence="1" id="KW-0328">Glycosyltransferase</keyword>
<dbReference type="OrthoDB" id="509705at2"/>
<dbReference type="PANTHER" id="PTHR12526">
    <property type="entry name" value="GLYCOSYLTRANSFERASE"/>
    <property type="match status" value="1"/>
</dbReference>